<dbReference type="InterPro" id="IPR013022">
    <property type="entry name" value="Xyl_isomerase-like_TIM-brl"/>
</dbReference>
<proteinExistence type="predicted"/>
<protein>
    <submittedName>
        <fullName evidence="2">Sugar phosphate isomerase/epimerase family protein</fullName>
    </submittedName>
</protein>
<dbReference type="PANTHER" id="PTHR12110:SF41">
    <property type="entry name" value="INOSOSE DEHYDRATASE"/>
    <property type="match status" value="1"/>
</dbReference>
<dbReference type="EMBL" id="JBHTOF010000104">
    <property type="protein sequence ID" value="MFD1466544.1"/>
    <property type="molecule type" value="Genomic_DNA"/>
</dbReference>
<reference evidence="3" key="1">
    <citation type="journal article" date="2019" name="Int. J. Syst. Evol. Microbiol.">
        <title>The Global Catalogue of Microorganisms (GCM) 10K type strain sequencing project: providing services to taxonomists for standard genome sequencing and annotation.</title>
        <authorList>
            <consortium name="The Broad Institute Genomics Platform"/>
            <consortium name="The Broad Institute Genome Sequencing Center for Infectious Disease"/>
            <person name="Wu L."/>
            <person name="Ma J."/>
        </authorList>
    </citation>
    <scope>NUCLEOTIDE SEQUENCE [LARGE SCALE GENOMIC DNA]</scope>
    <source>
        <strain evidence="3">CCM 8951</strain>
    </source>
</reference>
<dbReference type="InterPro" id="IPR050312">
    <property type="entry name" value="IolE/XylAMocC-like"/>
</dbReference>
<dbReference type="SUPFAM" id="SSF51658">
    <property type="entry name" value="Xylose isomerase-like"/>
    <property type="match status" value="1"/>
</dbReference>
<feature type="domain" description="Xylose isomerase-like TIM barrel" evidence="1">
    <location>
        <begin position="51"/>
        <end position="261"/>
    </location>
</feature>
<comment type="caution">
    <text evidence="2">The sequence shown here is derived from an EMBL/GenBank/DDBJ whole genome shotgun (WGS) entry which is preliminary data.</text>
</comment>
<dbReference type="Proteomes" id="UP001597244">
    <property type="component" value="Unassembled WGS sequence"/>
</dbReference>
<evidence type="ECO:0000313" key="2">
    <source>
        <dbReference type="EMBL" id="MFD1466544.1"/>
    </source>
</evidence>
<dbReference type="Gene3D" id="3.20.20.150">
    <property type="entry name" value="Divalent-metal-dependent TIM barrel enzymes"/>
    <property type="match status" value="1"/>
</dbReference>
<sequence length="278" mass="31315">MLPLNLGIRAHDLAFSDLNSLIDQLNLYELHHIQFAPTKCFPDVFENKVPSKGLANYYGQTLRNHHIKISILGCYINLSASDLNKRQNELDKFKYYSELVTDFDAAIIGTETGSVGNGYTEANFTESAYVTVRNSVSLMIDKAEKLGVTIGIEPGQNHPIHTSALAKRLLKEIDSPNLKIILDFANLVNSDNYMDLDRLIEDAIEDLVDDIAAIHLKDFMIDNHQLKIVPVGQGLMDYRPILKYIKLNKPMMYTSLESTKAPDITPAIESLQEIYDQI</sequence>
<dbReference type="PANTHER" id="PTHR12110">
    <property type="entry name" value="HYDROXYPYRUVATE ISOMERASE"/>
    <property type="match status" value="1"/>
</dbReference>
<evidence type="ECO:0000259" key="1">
    <source>
        <dbReference type="Pfam" id="PF01261"/>
    </source>
</evidence>
<keyword evidence="2" id="KW-0413">Isomerase</keyword>
<keyword evidence="3" id="KW-1185">Reference proteome</keyword>
<name>A0ABW4DR19_9LACO</name>
<evidence type="ECO:0000313" key="3">
    <source>
        <dbReference type="Proteomes" id="UP001597244"/>
    </source>
</evidence>
<dbReference type="InterPro" id="IPR036237">
    <property type="entry name" value="Xyl_isomerase-like_sf"/>
</dbReference>
<organism evidence="2 3">
    <name type="scientific">Lapidilactobacillus mulanensis</name>
    <dbReference type="NCBI Taxonomy" id="2485999"/>
    <lineage>
        <taxon>Bacteria</taxon>
        <taxon>Bacillati</taxon>
        <taxon>Bacillota</taxon>
        <taxon>Bacilli</taxon>
        <taxon>Lactobacillales</taxon>
        <taxon>Lactobacillaceae</taxon>
        <taxon>Lapidilactobacillus</taxon>
    </lineage>
</organism>
<dbReference type="RefSeq" id="WP_125576985.1">
    <property type="nucleotide sequence ID" value="NZ_JBHTOF010000104.1"/>
</dbReference>
<accession>A0ABW4DR19</accession>
<dbReference type="Pfam" id="PF01261">
    <property type="entry name" value="AP_endonuc_2"/>
    <property type="match status" value="1"/>
</dbReference>
<dbReference type="GO" id="GO:0016853">
    <property type="term" value="F:isomerase activity"/>
    <property type="evidence" value="ECO:0007669"/>
    <property type="project" value="UniProtKB-KW"/>
</dbReference>
<gene>
    <name evidence="2" type="ORF">ACFQ4L_10765</name>
</gene>